<evidence type="ECO:0000259" key="7">
    <source>
        <dbReference type="PROSITE" id="PS50089"/>
    </source>
</evidence>
<dbReference type="GO" id="GO:0007033">
    <property type="term" value="P:vacuole organization"/>
    <property type="evidence" value="ECO:0007669"/>
    <property type="project" value="TreeGrafter"/>
</dbReference>
<organism evidence="8 9">
    <name type="scientific">Hanseniaspora guilliermondii</name>
    <dbReference type="NCBI Taxonomy" id="56406"/>
    <lineage>
        <taxon>Eukaryota</taxon>
        <taxon>Fungi</taxon>
        <taxon>Dikarya</taxon>
        <taxon>Ascomycota</taxon>
        <taxon>Saccharomycotina</taxon>
        <taxon>Saccharomycetes</taxon>
        <taxon>Saccharomycodales</taxon>
        <taxon>Saccharomycodaceae</taxon>
        <taxon>Hanseniaspora</taxon>
    </lineage>
</organism>
<dbReference type="Pfam" id="PF23341">
    <property type="entry name" value="PEP5_VPS11_N"/>
    <property type="match status" value="1"/>
</dbReference>
<keyword evidence="3" id="KW-0862">Zinc</keyword>
<keyword evidence="2 6" id="KW-0863">Zinc-finger</keyword>
<feature type="domain" description="RING-type" evidence="7">
    <location>
        <begin position="936"/>
        <end position="972"/>
    </location>
</feature>
<dbReference type="AlphaFoldDB" id="A0A1L0AUM8"/>
<evidence type="ECO:0000256" key="4">
    <source>
        <dbReference type="ARBA" id="ARBA00023136"/>
    </source>
</evidence>
<proteinExistence type="predicted"/>
<dbReference type="GO" id="GO:0005768">
    <property type="term" value="C:endosome"/>
    <property type="evidence" value="ECO:0007669"/>
    <property type="project" value="TreeGrafter"/>
</dbReference>
<evidence type="ECO:0000313" key="8">
    <source>
        <dbReference type="EMBL" id="SGZ38266.1"/>
    </source>
</evidence>
<dbReference type="GO" id="GO:0006904">
    <property type="term" value="P:vesicle docking involved in exocytosis"/>
    <property type="evidence" value="ECO:0007669"/>
    <property type="project" value="TreeGrafter"/>
</dbReference>
<dbReference type="GO" id="GO:0030674">
    <property type="term" value="F:protein-macromolecule adaptor activity"/>
    <property type="evidence" value="ECO:0007669"/>
    <property type="project" value="TreeGrafter"/>
</dbReference>
<keyword evidence="4" id="KW-0472">Membrane</keyword>
<dbReference type="InterPro" id="IPR001841">
    <property type="entry name" value="Znf_RING"/>
</dbReference>
<dbReference type="GO" id="GO:0008270">
    <property type="term" value="F:zinc ion binding"/>
    <property type="evidence" value="ECO:0007669"/>
    <property type="project" value="UniProtKB-KW"/>
</dbReference>
<dbReference type="EMBL" id="FQNF01000005">
    <property type="protein sequence ID" value="SGZ38266.1"/>
    <property type="molecule type" value="Genomic_DNA"/>
</dbReference>
<dbReference type="Proteomes" id="UP000183365">
    <property type="component" value="Unassembled WGS sequence"/>
</dbReference>
<gene>
    <name evidence="8" type="ORF">HGUI_00466</name>
</gene>
<dbReference type="PROSITE" id="PS50089">
    <property type="entry name" value="ZF_RING_2"/>
    <property type="match status" value="1"/>
</dbReference>
<evidence type="ECO:0000256" key="1">
    <source>
        <dbReference type="ARBA" id="ARBA00022723"/>
    </source>
</evidence>
<dbReference type="PANTHER" id="PTHR23323">
    <property type="entry name" value="VACUOLAR PROTEIN SORTING-ASSOCIATED PROTEIN"/>
    <property type="match status" value="1"/>
</dbReference>
<comment type="subcellular location">
    <subcellularLocation>
        <location evidence="5">Endomembrane system</location>
        <topology evidence="5">Peripheral membrane protein</topology>
        <orientation evidence="5">Cytoplasmic side</orientation>
    </subcellularLocation>
</comment>
<keyword evidence="9" id="KW-1185">Reference proteome</keyword>
<dbReference type="SUPFAM" id="SSF57850">
    <property type="entry name" value="RING/U-box"/>
    <property type="match status" value="1"/>
</dbReference>
<dbReference type="GO" id="GO:0007032">
    <property type="term" value="P:endosome organization"/>
    <property type="evidence" value="ECO:0007669"/>
    <property type="project" value="TreeGrafter"/>
</dbReference>
<name>A0A1L0AUM8_9ASCO</name>
<evidence type="ECO:0000256" key="5">
    <source>
        <dbReference type="ARBA" id="ARBA00029433"/>
    </source>
</evidence>
<dbReference type="InterPro" id="IPR057307">
    <property type="entry name" value="PEP5_VPS11_N"/>
</dbReference>
<evidence type="ECO:0000256" key="2">
    <source>
        <dbReference type="ARBA" id="ARBA00022771"/>
    </source>
</evidence>
<sequence>MSTLDAQNSILTTKSSNSLNYRNNTVFSNWKYYKLYDELVVKNNLSIVSNNSSLQNEIKYIKSKSCLISFNKKLLSIFDTTTNTFVVNNINLDDFDVANHEITHLRVTEPNSENLSETEIFITVVFENIENENNINSPYIIKIYNLSDILLNVKTENTSNNTQKYHTMITVNDAPGRNKYPVSCFEISSNLNVALLGLGNGAVYLVRGDFKRDRGYKQRLIYKNLRDQMVTNLRLVNNDKFVIMSTIDYLLILSTNGVINDKQNLDKNFVKNISNFEGANFNLLDINERSDLMYVLNHDIIDVYDTSKDFEKVDSFSINITNKAVNNLYLKCINKTEIIIITQVQGDENVNFNQIHEGKHIIKATIIDVSNHITTLTTVLKNQANEVVPINTGVLVILKSGTIHKFLKKDIKNIIDLILNSTNVNDFDYKLAIKFLSEDDMSNNEAVIKKYGDYLYAENRVDEAMEQYMKCINYFMNYSNIENLSSMKPGETSESFPSITDIVIKYAMDNNSENFMNSKQNFESLVNFLRTLIMKSFTTKSDYLSLLMILLIKMASWDDLQDLVDDVDRNGNYYPQVRHSDKEINSEKYFYTIEQDEDYWYDDMILFDIDTITDLLIDSAEMYNGEYKGEVNHILFNLTLKFNKNPERIVEILLNDLHMEDFTLKWIRRLDSIGFLNVIFGSSSIGRLLLDFQEKNPKFDILSLYVKLFTGDYMQLQLDGTEKKQIYEPPKPSLVFSYFFQKDKLFSQFLESVINSGSITNDLEFKKCVNALYTTYYKLGMNQEASDLFEKHSGLISKLLQNGQYFTTEDTEALLNDYIALNDTPKLIDLLNEKESFEVFSKNTLTRLLRHVTSKPSILNAFTQERLHSIIEYALEKEILDMPCLVNVLSETNVASFGLIKDHFIKWMSQKEIEIKHEKKKLDEIINLERVDESVCLVCEQPLEVPYLKFCCGHCVHKNCLANDVDTLCPECGEEFQRIEEEITHINRFSKENDDDIKLKIQDTRNKESNQVLDVILDLFSQGALEIE</sequence>
<dbReference type="OrthoDB" id="26184at2759"/>
<dbReference type="GO" id="GO:0030897">
    <property type="term" value="C:HOPS complex"/>
    <property type="evidence" value="ECO:0007669"/>
    <property type="project" value="TreeGrafter"/>
</dbReference>
<dbReference type="VEuPathDB" id="FungiDB:HGUI_00466"/>
<keyword evidence="1" id="KW-0479">Metal-binding</keyword>
<accession>A0A1L0AUM8</accession>
<evidence type="ECO:0000313" key="9">
    <source>
        <dbReference type="Proteomes" id="UP000183365"/>
    </source>
</evidence>
<dbReference type="PANTHER" id="PTHR23323:SF24">
    <property type="entry name" value="VACUOLAR PROTEIN SORTING-ASSOCIATED PROTEIN 11 HOMOLOG"/>
    <property type="match status" value="1"/>
</dbReference>
<dbReference type="GO" id="GO:0048284">
    <property type="term" value="P:organelle fusion"/>
    <property type="evidence" value="ECO:0007669"/>
    <property type="project" value="TreeGrafter"/>
</dbReference>
<evidence type="ECO:0000256" key="6">
    <source>
        <dbReference type="PROSITE-ProRule" id="PRU00175"/>
    </source>
</evidence>
<protein>
    <recommendedName>
        <fullName evidence="7">RING-type domain-containing protein</fullName>
    </recommendedName>
</protein>
<reference evidence="9" key="1">
    <citation type="submission" date="2016-11" db="EMBL/GenBank/DDBJ databases">
        <authorList>
            <person name="Guldener U."/>
        </authorList>
    </citation>
    <scope>NUCLEOTIDE SEQUENCE [LARGE SCALE GENOMIC DNA]</scope>
</reference>
<evidence type="ECO:0000256" key="3">
    <source>
        <dbReference type="ARBA" id="ARBA00022833"/>
    </source>
</evidence>